<sequence>MMASGPNMVDPAVAQEETSLNREQREMEERRRQMVVQIQRDVMEMTTLLGRLGRTLGQTGPTVSAVRSFQGFGNSQANAEGSDASPAGNGATGRDVSTWTYDELPLD</sequence>
<feature type="region of interest" description="Disordered" evidence="1">
    <location>
        <begin position="1"/>
        <end position="32"/>
    </location>
</feature>
<organism evidence="2 3">
    <name type="scientific">Orchesella dallaii</name>
    <dbReference type="NCBI Taxonomy" id="48710"/>
    <lineage>
        <taxon>Eukaryota</taxon>
        <taxon>Metazoa</taxon>
        <taxon>Ecdysozoa</taxon>
        <taxon>Arthropoda</taxon>
        <taxon>Hexapoda</taxon>
        <taxon>Collembola</taxon>
        <taxon>Entomobryomorpha</taxon>
        <taxon>Entomobryoidea</taxon>
        <taxon>Orchesellidae</taxon>
        <taxon>Orchesellinae</taxon>
        <taxon>Orchesella</taxon>
    </lineage>
</organism>
<accession>A0ABP1QMB2</accession>
<dbReference type="EMBL" id="CAXLJM020000036">
    <property type="protein sequence ID" value="CAL8104647.1"/>
    <property type="molecule type" value="Genomic_DNA"/>
</dbReference>
<dbReference type="Proteomes" id="UP001642540">
    <property type="component" value="Unassembled WGS sequence"/>
</dbReference>
<evidence type="ECO:0000313" key="3">
    <source>
        <dbReference type="Proteomes" id="UP001642540"/>
    </source>
</evidence>
<reference evidence="2 3" key="1">
    <citation type="submission" date="2024-08" db="EMBL/GenBank/DDBJ databases">
        <authorList>
            <person name="Cucini C."/>
            <person name="Frati F."/>
        </authorList>
    </citation>
    <scope>NUCLEOTIDE SEQUENCE [LARGE SCALE GENOMIC DNA]</scope>
</reference>
<keyword evidence="3" id="KW-1185">Reference proteome</keyword>
<gene>
    <name evidence="2" type="ORF">ODALV1_LOCUS11814</name>
</gene>
<evidence type="ECO:0000256" key="1">
    <source>
        <dbReference type="SAM" id="MobiDB-lite"/>
    </source>
</evidence>
<proteinExistence type="predicted"/>
<comment type="caution">
    <text evidence="2">The sequence shown here is derived from an EMBL/GenBank/DDBJ whole genome shotgun (WGS) entry which is preliminary data.</text>
</comment>
<feature type="compositionally biased region" description="Polar residues" evidence="1">
    <location>
        <begin position="67"/>
        <end position="79"/>
    </location>
</feature>
<evidence type="ECO:0000313" key="2">
    <source>
        <dbReference type="EMBL" id="CAL8104647.1"/>
    </source>
</evidence>
<protein>
    <submittedName>
        <fullName evidence="2">Uncharacterized protein</fullName>
    </submittedName>
</protein>
<feature type="compositionally biased region" description="Basic and acidic residues" evidence="1">
    <location>
        <begin position="19"/>
        <end position="32"/>
    </location>
</feature>
<feature type="region of interest" description="Disordered" evidence="1">
    <location>
        <begin position="67"/>
        <end position="107"/>
    </location>
</feature>
<name>A0ABP1QMB2_9HEXA</name>